<feature type="region of interest" description="Disordered" evidence="1">
    <location>
        <begin position="1"/>
        <end position="50"/>
    </location>
</feature>
<gene>
    <name evidence="2" type="ORF">E5676_scaffold456G00860</name>
</gene>
<proteinExistence type="predicted"/>
<dbReference type="AlphaFoldDB" id="A0A5D3D493"/>
<sequence>MERRLSELEDGKSLTTPTYRQQYMEEDDPIDFDNSEDAKHDLINFDSTEDEDDDPIYFDYTEDEDDDLIGCDLFEDEDDDRLGCATLKMEMTIHEDDDLFYCAALKMKMMIHIGEDEDEDPLSCNICEKMKMMILLVATHGKILVYNISESSRVRWLTFWRRGEATP</sequence>
<organism evidence="2 3">
    <name type="scientific">Cucumis melo var. makuwa</name>
    <name type="common">Oriental melon</name>
    <dbReference type="NCBI Taxonomy" id="1194695"/>
    <lineage>
        <taxon>Eukaryota</taxon>
        <taxon>Viridiplantae</taxon>
        <taxon>Streptophyta</taxon>
        <taxon>Embryophyta</taxon>
        <taxon>Tracheophyta</taxon>
        <taxon>Spermatophyta</taxon>
        <taxon>Magnoliopsida</taxon>
        <taxon>eudicotyledons</taxon>
        <taxon>Gunneridae</taxon>
        <taxon>Pentapetalae</taxon>
        <taxon>rosids</taxon>
        <taxon>fabids</taxon>
        <taxon>Cucurbitales</taxon>
        <taxon>Cucurbitaceae</taxon>
        <taxon>Benincaseae</taxon>
        <taxon>Cucumis</taxon>
    </lineage>
</organism>
<feature type="compositionally biased region" description="Acidic residues" evidence="1">
    <location>
        <begin position="24"/>
        <end position="35"/>
    </location>
</feature>
<evidence type="ECO:0000256" key="1">
    <source>
        <dbReference type="SAM" id="MobiDB-lite"/>
    </source>
</evidence>
<dbReference type="EMBL" id="SSTD01007912">
    <property type="protein sequence ID" value="TYK18365.1"/>
    <property type="molecule type" value="Genomic_DNA"/>
</dbReference>
<dbReference type="Proteomes" id="UP000321947">
    <property type="component" value="Unassembled WGS sequence"/>
</dbReference>
<evidence type="ECO:0000313" key="3">
    <source>
        <dbReference type="Proteomes" id="UP000321947"/>
    </source>
</evidence>
<reference evidence="2 3" key="1">
    <citation type="submission" date="2019-08" db="EMBL/GenBank/DDBJ databases">
        <title>Draft genome sequences of two oriental melons (Cucumis melo L. var makuwa).</title>
        <authorList>
            <person name="Kwon S.-Y."/>
        </authorList>
    </citation>
    <scope>NUCLEOTIDE SEQUENCE [LARGE SCALE GENOMIC DNA]</scope>
    <source>
        <strain evidence="3">cv. Chang Bougi</strain>
        <tissue evidence="2">Leaf</tissue>
    </source>
</reference>
<protein>
    <submittedName>
        <fullName evidence="2">Phosphopantothenoylcysteine decarboxylase subunit VHS3-like</fullName>
    </submittedName>
</protein>
<evidence type="ECO:0000313" key="2">
    <source>
        <dbReference type="EMBL" id="TYK18365.1"/>
    </source>
</evidence>
<accession>A0A5D3D493</accession>
<feature type="compositionally biased region" description="Basic and acidic residues" evidence="1">
    <location>
        <begin position="1"/>
        <end position="12"/>
    </location>
</feature>
<name>A0A5D3D493_CUCMM</name>
<comment type="caution">
    <text evidence="2">The sequence shown here is derived from an EMBL/GenBank/DDBJ whole genome shotgun (WGS) entry which is preliminary data.</text>
</comment>